<dbReference type="CDD" id="cd05819">
    <property type="entry name" value="NHL"/>
    <property type="match status" value="1"/>
</dbReference>
<keyword evidence="4" id="KW-1133">Transmembrane helix</keyword>
<comment type="caution">
    <text evidence="6">The sequence shown here is derived from an EMBL/GenBank/DDBJ whole genome shotgun (WGS) entry which is preliminary data.</text>
</comment>
<feature type="repeat" description="NHL" evidence="2">
    <location>
        <begin position="907"/>
        <end position="941"/>
    </location>
</feature>
<feature type="transmembrane region" description="Helical" evidence="4">
    <location>
        <begin position="480"/>
        <end position="498"/>
    </location>
</feature>
<dbReference type="Gene3D" id="2.120.10.30">
    <property type="entry name" value="TolB, C-terminal domain"/>
    <property type="match status" value="3"/>
</dbReference>
<dbReference type="NCBIfam" id="TIGR03663">
    <property type="entry name" value="flippase activity-associated protein Agl23"/>
    <property type="match status" value="1"/>
</dbReference>
<evidence type="ECO:0000313" key="6">
    <source>
        <dbReference type="EMBL" id="MXY93527.1"/>
    </source>
</evidence>
<dbReference type="InterPro" id="IPR001258">
    <property type="entry name" value="NHL_repeat"/>
</dbReference>
<feature type="transmembrane region" description="Helical" evidence="4">
    <location>
        <begin position="573"/>
        <end position="594"/>
    </location>
</feature>
<feature type="transmembrane region" description="Helical" evidence="4">
    <location>
        <begin position="539"/>
        <end position="561"/>
    </location>
</feature>
<feature type="repeat" description="NHL" evidence="2">
    <location>
        <begin position="1093"/>
        <end position="1137"/>
    </location>
</feature>
<evidence type="ECO:0000256" key="4">
    <source>
        <dbReference type="SAM" id="Phobius"/>
    </source>
</evidence>
<dbReference type="InterPro" id="IPR011042">
    <property type="entry name" value="6-blade_b-propeller_TolB-like"/>
</dbReference>
<feature type="transmembrane region" description="Helical" evidence="4">
    <location>
        <begin position="200"/>
        <end position="217"/>
    </location>
</feature>
<feature type="repeat" description="NHL" evidence="2">
    <location>
        <begin position="964"/>
        <end position="994"/>
    </location>
</feature>
<keyword evidence="4" id="KW-0472">Membrane</keyword>
<evidence type="ECO:0000256" key="3">
    <source>
        <dbReference type="SAM" id="MobiDB-lite"/>
    </source>
</evidence>
<name>A0A6B0YSD7_9CHLR</name>
<proteinExistence type="predicted"/>
<organism evidence="6">
    <name type="scientific">Caldilineaceae bacterium SB0664_bin_27</name>
    <dbReference type="NCBI Taxonomy" id="2605260"/>
    <lineage>
        <taxon>Bacteria</taxon>
        <taxon>Bacillati</taxon>
        <taxon>Chloroflexota</taxon>
        <taxon>Caldilineae</taxon>
        <taxon>Caldilineales</taxon>
        <taxon>Caldilineaceae</taxon>
    </lineage>
</organism>
<feature type="region of interest" description="Disordered" evidence="3">
    <location>
        <begin position="445"/>
        <end position="466"/>
    </location>
</feature>
<dbReference type="PROSITE" id="PS51125">
    <property type="entry name" value="NHL"/>
    <property type="match status" value="4"/>
</dbReference>
<dbReference type="InterPro" id="IPR038731">
    <property type="entry name" value="RgtA/B/C-like"/>
</dbReference>
<feature type="transmembrane region" description="Helical" evidence="4">
    <location>
        <begin position="125"/>
        <end position="142"/>
    </location>
</feature>
<dbReference type="Pfam" id="PF13231">
    <property type="entry name" value="PMT_2"/>
    <property type="match status" value="1"/>
</dbReference>
<dbReference type="PANTHER" id="PTHR41710">
    <property type="entry name" value="GLYCOSYL TRANSFERASE, FAMILY 39"/>
    <property type="match status" value="1"/>
</dbReference>
<feature type="transmembrane region" description="Helical" evidence="4">
    <location>
        <begin position="174"/>
        <end position="194"/>
    </location>
</feature>
<gene>
    <name evidence="6" type="ORF">F4Y42_08775</name>
</gene>
<evidence type="ECO:0000256" key="2">
    <source>
        <dbReference type="PROSITE-ProRule" id="PRU00504"/>
    </source>
</evidence>
<feature type="transmembrane region" description="Helical" evidence="4">
    <location>
        <begin position="408"/>
        <end position="434"/>
    </location>
</feature>
<dbReference type="PANTHER" id="PTHR41710:SF2">
    <property type="entry name" value="GLYCOSYL TRANSFERASE FAMILY 39_83 DOMAIN-CONTAINING PROTEIN"/>
    <property type="match status" value="1"/>
</dbReference>
<dbReference type="InterPro" id="IPR019962">
    <property type="entry name" value="CHP03663"/>
</dbReference>
<evidence type="ECO:0000256" key="1">
    <source>
        <dbReference type="ARBA" id="ARBA00022737"/>
    </source>
</evidence>
<protein>
    <submittedName>
        <fullName evidence="6">TIGR03663 family protein</fullName>
    </submittedName>
</protein>
<dbReference type="AlphaFoldDB" id="A0A6B0YSD7"/>
<sequence>MAEGQGETEVEARNKVSESEVEESETDTSPAREQEESVGEALQDRASDDSSQTEAVLPSAGILDTDLLTVFRANWETVAWAVILVAAVVSRFYELGVRGMSHDESLHAVYSLDLYRRGTYQHNPMMHGPFLFHANAFIYFLFGVSDATARVMPALAGVGSIMAAWLFRRWIGRTGALLTALIFLFSPSILFHSRYIRNDIYIVFFSMMWIYFMFRYVEDRKTKWLYYTVTVMALGFAAKENQFMSGAIFGMFMVGAALWRWWTGKEQLRDSSFADIAVLLLTLVLPFAAPLGHLLLGWDALAYSTGLDLAKSAFLVLLMTGLSAAIAYWWFSPAQSGENGTESRDSDPQKPRITFGNWATFMALFWAIEILLFTTFFTNPVDGLASGVVGSLGYWLAQQAVKRGSQPWFYYIMQTLLYEFLPLFLSLGGLTLLVHRLRTGSWGGPVSEETGSTGTEEGSGDDSALSESESTQISSSVRPYFVTFLAWWVVGAWLSYSYAGEKMPWLTTHMAQPMAIFGGWWGAQVLHRIDWRRIRETQGWWLLALLPALLFTLATLAGSIPTGGRDLDTVSRTVRFIFALGLTGALSYCVYFAYLRSGWRLTLRLTAVTAFAILFLLTVRFSYLLTYVNYDMATEYLVYAHASPDVKRALQEIETISERTVGEREIQVSYDDDVAWPMSWYMRFYPNNIFYGANPTTEAMSAPVILVGKKNYDKVEPYVARDYVSRNYRLVWWPEESYKSSFDEEGVEIPLLDRIRRGLTDQERRSRLWQIFFFRNHSDQTLTEWPHRHDFRMYVHRDIADIVWDLNVVPKAGGGQSQPQSFNYEELDRRARVAYNGLYDGVALANPRSIAIGADGLRYILDTGNNRVVVLNADGSFRLAFGSTCLLAEGESGGCIDPDGTGPLDLGDGQFREPWGIAVDAGGTVFVADTWNGRIQAFDSRGYFLRKWGAFSIVAEEDLEPYALFGPRGLAVTPAGNLLVADTGNKRILEFSPRGEFIRQVGGGGIILGHFEEPVDVAIHPPTGNVLVSDAWNRRIQVLSSELVPLYEWLIPTWESQNIWDKPYIAVAADGTIYATDPQFAQVYVISSGGVVQSSFGKYGDDLNRFAKPTGIAVDPLTGELLVADADNHRVLVFAGN</sequence>
<accession>A0A6B0YSD7</accession>
<dbReference type="EMBL" id="VXRG01000073">
    <property type="protein sequence ID" value="MXY93527.1"/>
    <property type="molecule type" value="Genomic_DNA"/>
</dbReference>
<feature type="repeat" description="NHL" evidence="2">
    <location>
        <begin position="998"/>
        <end position="1042"/>
    </location>
</feature>
<feature type="transmembrane region" description="Helical" evidence="4">
    <location>
        <begin position="245"/>
        <end position="262"/>
    </location>
</feature>
<keyword evidence="4" id="KW-0812">Transmembrane</keyword>
<reference evidence="6" key="1">
    <citation type="submission" date="2019-09" db="EMBL/GenBank/DDBJ databases">
        <title>Characterisation of the sponge microbiome using genome-centric metagenomics.</title>
        <authorList>
            <person name="Engelberts J.P."/>
            <person name="Robbins S.J."/>
            <person name="De Goeij J.M."/>
            <person name="Aranda M."/>
            <person name="Bell S.C."/>
            <person name="Webster N.S."/>
        </authorList>
    </citation>
    <scope>NUCLEOTIDE SEQUENCE</scope>
    <source>
        <strain evidence="6">SB0664_bin_27</strain>
    </source>
</reference>
<feature type="transmembrane region" description="Helical" evidence="4">
    <location>
        <begin position="601"/>
        <end position="623"/>
    </location>
</feature>
<feature type="transmembrane region" description="Helical" evidence="4">
    <location>
        <begin position="274"/>
        <end position="292"/>
    </location>
</feature>
<feature type="compositionally biased region" description="Low complexity" evidence="3">
    <location>
        <begin position="447"/>
        <end position="466"/>
    </location>
</feature>
<feature type="transmembrane region" description="Helical" evidence="4">
    <location>
        <begin position="312"/>
        <end position="332"/>
    </location>
</feature>
<feature type="transmembrane region" description="Helical" evidence="4">
    <location>
        <begin position="353"/>
        <end position="377"/>
    </location>
</feature>
<dbReference type="SUPFAM" id="SSF101898">
    <property type="entry name" value="NHL repeat"/>
    <property type="match status" value="1"/>
</dbReference>
<feature type="transmembrane region" description="Helical" evidence="4">
    <location>
        <begin position="510"/>
        <end position="527"/>
    </location>
</feature>
<dbReference type="Pfam" id="PF01436">
    <property type="entry name" value="NHL"/>
    <property type="match status" value="3"/>
</dbReference>
<feature type="domain" description="Glycosyltransferase RgtA/B/C/D-like" evidence="5">
    <location>
        <begin position="127"/>
        <end position="263"/>
    </location>
</feature>
<dbReference type="SUPFAM" id="SSF63829">
    <property type="entry name" value="Calcium-dependent phosphotriesterase"/>
    <property type="match status" value="1"/>
</dbReference>
<keyword evidence="1" id="KW-0677">Repeat</keyword>
<feature type="region of interest" description="Disordered" evidence="3">
    <location>
        <begin position="1"/>
        <end position="55"/>
    </location>
</feature>
<evidence type="ECO:0000259" key="5">
    <source>
        <dbReference type="Pfam" id="PF13231"/>
    </source>
</evidence>